<keyword evidence="8" id="KW-0798">TonB box</keyword>
<keyword evidence="6" id="KW-0408">Iron</keyword>
<evidence type="ECO:0000256" key="6">
    <source>
        <dbReference type="ARBA" id="ARBA00023004"/>
    </source>
</evidence>
<dbReference type="EMBL" id="CP035913">
    <property type="protein sequence ID" value="QBE66125.1"/>
    <property type="molecule type" value="Genomic_DNA"/>
</dbReference>
<dbReference type="GO" id="GO:0006826">
    <property type="term" value="P:iron ion transport"/>
    <property type="evidence" value="ECO:0007669"/>
    <property type="project" value="UniProtKB-KW"/>
</dbReference>
<dbReference type="Pfam" id="PF07715">
    <property type="entry name" value="Plug"/>
    <property type="match status" value="1"/>
</dbReference>
<keyword evidence="14" id="KW-0675">Receptor</keyword>
<evidence type="ECO:0000256" key="2">
    <source>
        <dbReference type="ARBA" id="ARBA00022448"/>
    </source>
</evidence>
<keyword evidence="15" id="KW-1185">Reference proteome</keyword>
<keyword evidence="4" id="KW-0410">Iron transport</keyword>
<evidence type="ECO:0000313" key="15">
    <source>
        <dbReference type="Proteomes" id="UP000290637"/>
    </source>
</evidence>
<keyword evidence="10 11" id="KW-0998">Cell outer membrane</keyword>
<comment type="subcellular location">
    <subcellularLocation>
        <location evidence="1 11">Cell outer membrane</location>
        <topology evidence="1 11">Multi-pass membrane protein</topology>
    </subcellularLocation>
</comment>
<comment type="similarity">
    <text evidence="11">Belongs to the TonB-dependent receptor family.</text>
</comment>
<name>A0A4P6L495_9BURK</name>
<accession>A0A4P6L495</accession>
<dbReference type="Proteomes" id="UP000290637">
    <property type="component" value="Chromosome"/>
</dbReference>
<evidence type="ECO:0000256" key="9">
    <source>
        <dbReference type="ARBA" id="ARBA00023136"/>
    </source>
</evidence>
<evidence type="ECO:0000256" key="12">
    <source>
        <dbReference type="SAM" id="SignalP"/>
    </source>
</evidence>
<evidence type="ECO:0000256" key="7">
    <source>
        <dbReference type="ARBA" id="ARBA00023065"/>
    </source>
</evidence>
<dbReference type="Gene3D" id="3.55.50.30">
    <property type="match status" value="1"/>
</dbReference>
<dbReference type="InterPro" id="IPR036942">
    <property type="entry name" value="Beta-barrel_TonB_sf"/>
</dbReference>
<evidence type="ECO:0000256" key="4">
    <source>
        <dbReference type="ARBA" id="ARBA00022496"/>
    </source>
</evidence>
<proteinExistence type="inferred from homology"/>
<evidence type="ECO:0000256" key="10">
    <source>
        <dbReference type="ARBA" id="ARBA00023237"/>
    </source>
</evidence>
<evidence type="ECO:0000256" key="8">
    <source>
        <dbReference type="ARBA" id="ARBA00023077"/>
    </source>
</evidence>
<organism evidence="14 15">
    <name type="scientific">Pseudoduganella lutea</name>
    <dbReference type="NCBI Taxonomy" id="321985"/>
    <lineage>
        <taxon>Bacteria</taxon>
        <taxon>Pseudomonadati</taxon>
        <taxon>Pseudomonadota</taxon>
        <taxon>Betaproteobacteria</taxon>
        <taxon>Burkholderiales</taxon>
        <taxon>Oxalobacteraceae</taxon>
        <taxon>Telluria group</taxon>
        <taxon>Pseudoduganella</taxon>
    </lineage>
</organism>
<keyword evidence="5 11" id="KW-0812">Transmembrane</keyword>
<keyword evidence="12" id="KW-0732">Signal</keyword>
<dbReference type="KEGG" id="plue:EWM63_26675"/>
<dbReference type="SUPFAM" id="SSF56935">
    <property type="entry name" value="Porins"/>
    <property type="match status" value="1"/>
</dbReference>
<dbReference type="PANTHER" id="PTHR32552">
    <property type="entry name" value="FERRICHROME IRON RECEPTOR-RELATED"/>
    <property type="match status" value="1"/>
</dbReference>
<evidence type="ECO:0000256" key="11">
    <source>
        <dbReference type="PROSITE-ProRule" id="PRU01360"/>
    </source>
</evidence>
<keyword evidence="3 11" id="KW-1134">Transmembrane beta strand</keyword>
<dbReference type="PANTHER" id="PTHR32552:SF81">
    <property type="entry name" value="TONB-DEPENDENT OUTER MEMBRANE RECEPTOR"/>
    <property type="match status" value="1"/>
</dbReference>
<dbReference type="RefSeq" id="WP_130189234.1">
    <property type="nucleotide sequence ID" value="NZ_CP035913.1"/>
</dbReference>
<evidence type="ECO:0000256" key="1">
    <source>
        <dbReference type="ARBA" id="ARBA00004571"/>
    </source>
</evidence>
<keyword evidence="7" id="KW-0406">Ion transport</keyword>
<feature type="chain" id="PRO_5020435319" evidence="12">
    <location>
        <begin position="29"/>
        <end position="865"/>
    </location>
</feature>
<dbReference type="InterPro" id="IPR011662">
    <property type="entry name" value="Secretin/TonB_short_N"/>
</dbReference>
<keyword evidence="9 11" id="KW-0472">Membrane</keyword>
<keyword evidence="2 11" id="KW-0813">Transport</keyword>
<dbReference type="InterPro" id="IPR039426">
    <property type="entry name" value="TonB-dep_rcpt-like"/>
</dbReference>
<dbReference type="PROSITE" id="PS52016">
    <property type="entry name" value="TONB_DEPENDENT_REC_3"/>
    <property type="match status" value="1"/>
</dbReference>
<gene>
    <name evidence="14" type="ORF">EWM63_26675</name>
</gene>
<sequence>MRYPLHKFSKHAITLAVMATLPALHAHAQAQSQATHQNYQLPAAPLEQTLLTIAADTGVALAYDPRLLGGARSAPVVGRFSATEAIARALDGSGFELAPNAGDALTIRRRAVARPQGPAALPMLKVSAPAMSATSAVAAAQPAATMATVTVSGTRQVASAGSAEDPRRAPTSAYRIGGDELDEQNVTTLEELQQLVPGLNIQSTDPSDMQITIRGVGDGGGQASGDANIGMPSGVAVYVDGVYLARPGMLSSLGDIDHAEVLSGAQGTLFGANATGGVVNIVTKSPTFLPEAGITVSAGQHGYQRVRGVVSGPLSENWAGRLNAVRSHSDGAVTNLRTGNKLNGGASNGARGQLLYRGGERFTLRLSADYNNSNSEPTAVLVATHAVNGRDTYLTHAAAAGHNVVFGPNVDLDDENRIHVLQGGVSALAEWQLESGWRLRSVTSLRYFHSQPTMADGLSVRVYANTGTEVRDKTWSQEVRVDSPAGRAVDYALGLTYLGQHAETLAHTRYANTTVPALWLDSTAFRNLDIIRLGLLRDRMLSPFAQGTLHIGDAVDITAGVRANVQKKGGSFIRYNRVPFNSGYLEENHTLPSGTLAATWRTAPGWSAYAAASYGEKSGGLNISAGAARQAGLDSLYIKPEKTKTGEIGVKASLAGDRLALKGNLFLTEISDFQTQGYNPDDQQVYLLNAGTFISRGAEASARWAPDRNWRIDAAAVWNDTYYTHYDNARCPPEVTLAPNPPPSCNLTGSRVFNAPKVTANASVRYGWTGDSGLRSFVSARYAYRSWMFGTVDTSAFTRVPGYGLASFAAGTGGKAGAGEWNASIWLNNAFDRTYYKRLGNGDYGSVSGWLGERRTLGVTLGYQY</sequence>
<dbReference type="GO" id="GO:0009279">
    <property type="term" value="C:cell outer membrane"/>
    <property type="evidence" value="ECO:0007669"/>
    <property type="project" value="UniProtKB-SubCell"/>
</dbReference>
<evidence type="ECO:0000256" key="5">
    <source>
        <dbReference type="ARBA" id="ARBA00022692"/>
    </source>
</evidence>
<dbReference type="SMART" id="SM00965">
    <property type="entry name" value="STN"/>
    <property type="match status" value="1"/>
</dbReference>
<protein>
    <submittedName>
        <fullName evidence="14">TonB-dependent receptor</fullName>
    </submittedName>
</protein>
<evidence type="ECO:0000259" key="13">
    <source>
        <dbReference type="SMART" id="SM00965"/>
    </source>
</evidence>
<dbReference type="OrthoDB" id="8538693at2"/>
<reference evidence="14 15" key="1">
    <citation type="submission" date="2019-02" db="EMBL/GenBank/DDBJ databases">
        <title>Draft Genome Sequences of Six Type Strains of the Genus Massilia.</title>
        <authorList>
            <person name="Miess H."/>
            <person name="Frediansyhah A."/>
            <person name="Gross H."/>
        </authorList>
    </citation>
    <scope>NUCLEOTIDE SEQUENCE [LARGE SCALE GENOMIC DNA]</scope>
    <source>
        <strain evidence="14 15">DSM 17473</strain>
    </source>
</reference>
<dbReference type="InterPro" id="IPR012910">
    <property type="entry name" value="Plug_dom"/>
</dbReference>
<feature type="signal peptide" evidence="12">
    <location>
        <begin position="1"/>
        <end position="28"/>
    </location>
</feature>
<dbReference type="Gene3D" id="2.40.170.20">
    <property type="entry name" value="TonB-dependent receptor, beta-barrel domain"/>
    <property type="match status" value="1"/>
</dbReference>
<evidence type="ECO:0000313" key="14">
    <source>
        <dbReference type="EMBL" id="QBE66125.1"/>
    </source>
</evidence>
<dbReference type="AlphaFoldDB" id="A0A4P6L495"/>
<feature type="domain" description="Secretin/TonB short N-terminal" evidence="13">
    <location>
        <begin position="59"/>
        <end position="110"/>
    </location>
</feature>
<evidence type="ECO:0000256" key="3">
    <source>
        <dbReference type="ARBA" id="ARBA00022452"/>
    </source>
</evidence>